<organism evidence="3 4">
    <name type="scientific">Hymenolepis diminuta</name>
    <name type="common">Rat tapeworm</name>
    <dbReference type="NCBI Taxonomy" id="6216"/>
    <lineage>
        <taxon>Eukaryota</taxon>
        <taxon>Metazoa</taxon>
        <taxon>Spiralia</taxon>
        <taxon>Lophotrochozoa</taxon>
        <taxon>Platyhelminthes</taxon>
        <taxon>Cestoda</taxon>
        <taxon>Eucestoda</taxon>
        <taxon>Cyclophyllidea</taxon>
        <taxon>Hymenolepididae</taxon>
        <taxon>Hymenolepis</taxon>
    </lineage>
</organism>
<feature type="compositionally biased region" description="Polar residues" evidence="1">
    <location>
        <begin position="336"/>
        <end position="346"/>
    </location>
</feature>
<dbReference type="InterPro" id="IPR001849">
    <property type="entry name" value="PH_domain"/>
</dbReference>
<gene>
    <name evidence="3" type="ORF">WMSIL1_LOCUS13035</name>
</gene>
<feature type="compositionally biased region" description="Polar residues" evidence="1">
    <location>
        <begin position="48"/>
        <end position="58"/>
    </location>
</feature>
<feature type="region of interest" description="Disordered" evidence="1">
    <location>
        <begin position="756"/>
        <end position="784"/>
    </location>
</feature>
<dbReference type="CDD" id="cd00821">
    <property type="entry name" value="PH"/>
    <property type="match status" value="1"/>
</dbReference>
<dbReference type="Gene3D" id="2.30.29.30">
    <property type="entry name" value="Pleckstrin-homology domain (PH domain)/Phosphotyrosine-binding domain (PTB)"/>
    <property type="match status" value="1"/>
</dbReference>
<feature type="compositionally biased region" description="Low complexity" evidence="1">
    <location>
        <begin position="59"/>
        <end position="74"/>
    </location>
</feature>
<feature type="compositionally biased region" description="Polar residues" evidence="1">
    <location>
        <begin position="75"/>
        <end position="84"/>
    </location>
</feature>
<accession>A0A564Z6I8</accession>
<feature type="domain" description="PH" evidence="2">
    <location>
        <begin position="128"/>
        <end position="250"/>
    </location>
</feature>
<feature type="region of interest" description="Disordered" evidence="1">
    <location>
        <begin position="959"/>
        <end position="995"/>
    </location>
</feature>
<feature type="region of interest" description="Disordered" evidence="1">
    <location>
        <begin position="266"/>
        <end position="286"/>
    </location>
</feature>
<dbReference type="PROSITE" id="PS50003">
    <property type="entry name" value="PH_DOMAIN"/>
    <property type="match status" value="1"/>
</dbReference>
<reference evidence="3 4" key="1">
    <citation type="submission" date="2019-07" db="EMBL/GenBank/DDBJ databases">
        <authorList>
            <person name="Jastrzebski P J."/>
            <person name="Paukszto L."/>
            <person name="Jastrzebski P J."/>
        </authorList>
    </citation>
    <scope>NUCLEOTIDE SEQUENCE [LARGE SCALE GENOMIC DNA]</scope>
    <source>
        <strain evidence="3 4">WMS-il1</strain>
    </source>
</reference>
<keyword evidence="4" id="KW-1185">Reference proteome</keyword>
<dbReference type="Proteomes" id="UP000321570">
    <property type="component" value="Unassembled WGS sequence"/>
</dbReference>
<proteinExistence type="predicted"/>
<feature type="compositionally biased region" description="Acidic residues" evidence="1">
    <location>
        <begin position="756"/>
        <end position="772"/>
    </location>
</feature>
<dbReference type="AlphaFoldDB" id="A0A564Z6I8"/>
<evidence type="ECO:0000313" key="4">
    <source>
        <dbReference type="Proteomes" id="UP000321570"/>
    </source>
</evidence>
<name>A0A564Z6I8_HYMDI</name>
<dbReference type="InterPro" id="IPR011993">
    <property type="entry name" value="PH-like_dom_sf"/>
</dbReference>
<sequence>MPLNNSVQLNATSPLYEEPVNFIRRLSTIPASQEEPTSGWSPEHRQLSHPQMGTQIRHSLSSQLESSTSSTSLSYHPQQSTLSVNEGLPIPPVYPTVIETPVPDTTDLGTLMLPKKSLTSSRRGTAPLYTLAGALYHRYKPSKWTRLGYCVLTPDAHLLGFRSSANQSTSPTVSLFVAAASTVAVYAGRESGMQHVFKVTHSSGLVGPSSGDSELPAVSAHGGGGGALVFAADCEEEALSWINQINQYAQGITPSRVESFTDHFCRHQSTSTHRQHRRRPSDSGADVLSLNDFSRIASTVSVVPSPRRKSVAVLAGSRMESKSSRPRSLFLPHVHTSPNSGENQQKAPPLHPNGLDPSQEDSGFSGLISSSSSATDGTNGEPVPEQRIPLTIGPNSNIFRHQRYSVASTASPSISTYDLLQSRASGLLSSVRRKVADSLNLPKRRSLVLPPRTAEMLNLNQSPASPKTPRREGSDSGLVGWTQLDAVLGNDPGSHLSGDGSIASPKTRSWRSVRGKHEVKLIAASPRKSSDPPLADDSVLSGDIFISIPGRLSWTRRYCALRCSNLEIYASILASTSSSSSNIDPNVPSYQPPLVLSLPLQPGVVEVSPASDKRHPSAVRLSAPALSPYPLLLDAGDTIVMGRWIRGIIEALGHIRSNRIPPTSNRHSAIFTPPSPEPIYDEVAFVADSTNLCKRWTWTSPAVYRSVVMEVTPLPTLPSAGPSSPTGSSHNGGGTTVCGGGGIYSSVYYDSVVPVEEEGSEVEEEEDIDNDASEIRRHSSSLHSRASHDMLSRSFSSLQVASTSDDSTGYSSSLLRNREDLSGGLRLRRYKSLDWHFSAELSQETELPTTPCCLSGDKVTSFLEKNSGTTPTAEISVARSYSCAVQTTTNQEKTEKGDFPTPRGITIPLGCSGTSPHDLPSMDELGHKTVETFGESGFSDGIEEALSALEAVTNATYCLSSQPSSRPPNLAQCNQQITSRQRGSSKRRRNNRRRN</sequence>
<protein>
    <recommendedName>
        <fullName evidence="2">PH domain-containing protein</fullName>
    </recommendedName>
</protein>
<dbReference type="SMART" id="SM00233">
    <property type="entry name" value="PH"/>
    <property type="match status" value="2"/>
</dbReference>
<dbReference type="SUPFAM" id="SSF50729">
    <property type="entry name" value="PH domain-like"/>
    <property type="match status" value="1"/>
</dbReference>
<feature type="region of interest" description="Disordered" evidence="1">
    <location>
        <begin position="32"/>
        <end position="87"/>
    </location>
</feature>
<evidence type="ECO:0000313" key="3">
    <source>
        <dbReference type="EMBL" id="VUZ55121.1"/>
    </source>
</evidence>
<feature type="compositionally biased region" description="Basic residues" evidence="1">
    <location>
        <begin position="983"/>
        <end position="995"/>
    </location>
</feature>
<feature type="region of interest" description="Disordered" evidence="1">
    <location>
        <begin position="307"/>
        <end position="394"/>
    </location>
</feature>
<feature type="region of interest" description="Disordered" evidence="1">
    <location>
        <begin position="490"/>
        <end position="511"/>
    </location>
</feature>
<dbReference type="EMBL" id="CABIJS010000688">
    <property type="protein sequence ID" value="VUZ55121.1"/>
    <property type="molecule type" value="Genomic_DNA"/>
</dbReference>
<evidence type="ECO:0000256" key="1">
    <source>
        <dbReference type="SAM" id="MobiDB-lite"/>
    </source>
</evidence>
<evidence type="ECO:0000259" key="2">
    <source>
        <dbReference type="PROSITE" id="PS50003"/>
    </source>
</evidence>
<feature type="compositionally biased region" description="Low complexity" evidence="1">
    <location>
        <begin position="362"/>
        <end position="373"/>
    </location>
</feature>